<keyword evidence="5" id="KW-1185">Reference proteome</keyword>
<evidence type="ECO:0000256" key="1">
    <source>
        <dbReference type="SAM" id="MobiDB-lite"/>
    </source>
</evidence>
<dbReference type="InterPro" id="IPR054722">
    <property type="entry name" value="PolX-like_BBD"/>
</dbReference>
<feature type="domain" description="Retrotransposon Copia-like N-terminal" evidence="2">
    <location>
        <begin position="33"/>
        <end position="79"/>
    </location>
</feature>
<dbReference type="AlphaFoldDB" id="A0ABD2TL71"/>
<evidence type="ECO:0000313" key="5">
    <source>
        <dbReference type="Proteomes" id="UP001627284"/>
    </source>
</evidence>
<dbReference type="EMBL" id="JBJKTR010000010">
    <property type="protein sequence ID" value="KAL3357038.1"/>
    <property type="molecule type" value="Genomic_DNA"/>
</dbReference>
<feature type="region of interest" description="Disordered" evidence="1">
    <location>
        <begin position="1"/>
        <end position="35"/>
    </location>
</feature>
<proteinExistence type="predicted"/>
<dbReference type="Pfam" id="PF14223">
    <property type="entry name" value="Retrotran_gag_2"/>
    <property type="match status" value="1"/>
</dbReference>
<evidence type="ECO:0008006" key="6">
    <source>
        <dbReference type="Google" id="ProtNLM"/>
    </source>
</evidence>
<comment type="caution">
    <text evidence="4">The sequence shown here is derived from an EMBL/GenBank/DDBJ whole genome shotgun (WGS) entry which is preliminary data.</text>
</comment>
<feature type="compositionally biased region" description="Polar residues" evidence="1">
    <location>
        <begin position="1"/>
        <end position="29"/>
    </location>
</feature>
<reference evidence="4 5" key="1">
    <citation type="submission" date="2024-05" db="EMBL/GenBank/DDBJ databases">
        <title>De novo assembly of an allotetraploid wild potato.</title>
        <authorList>
            <person name="Hosaka A.J."/>
        </authorList>
    </citation>
    <scope>NUCLEOTIDE SEQUENCE [LARGE SCALE GENOMIC DNA]</scope>
    <source>
        <tissue evidence="4">Young leaves</tissue>
    </source>
</reference>
<evidence type="ECO:0000259" key="3">
    <source>
        <dbReference type="Pfam" id="PF22936"/>
    </source>
</evidence>
<evidence type="ECO:0000259" key="2">
    <source>
        <dbReference type="Pfam" id="PF14244"/>
    </source>
</evidence>
<accession>A0ABD2TL71</accession>
<feature type="compositionally biased region" description="Low complexity" evidence="1">
    <location>
        <begin position="314"/>
        <end position="328"/>
    </location>
</feature>
<dbReference type="Proteomes" id="UP001627284">
    <property type="component" value="Unassembled WGS sequence"/>
</dbReference>
<evidence type="ECO:0000313" key="4">
    <source>
        <dbReference type="EMBL" id="KAL3357038.1"/>
    </source>
</evidence>
<dbReference type="InterPro" id="IPR029472">
    <property type="entry name" value="Copia-like_N"/>
</dbReference>
<feature type="domain" description="Retrovirus-related Pol polyprotein from transposon TNT 1-94-like beta-barrel" evidence="3">
    <location>
        <begin position="455"/>
        <end position="528"/>
    </location>
</feature>
<name>A0ABD2TL71_9SOLN</name>
<gene>
    <name evidence="4" type="ORF">AABB24_017622</name>
</gene>
<feature type="compositionally biased region" description="Polar residues" evidence="1">
    <location>
        <begin position="329"/>
        <end position="339"/>
    </location>
</feature>
<protein>
    <recommendedName>
        <fullName evidence="6">Retrotransposon gag domain-containing protein</fullName>
    </recommendedName>
</protein>
<dbReference type="PANTHER" id="PTHR37610">
    <property type="entry name" value="CCHC-TYPE DOMAIN-CONTAINING PROTEIN"/>
    <property type="match status" value="1"/>
</dbReference>
<dbReference type="Pfam" id="PF14244">
    <property type="entry name" value="Retrotran_gag_3"/>
    <property type="match status" value="1"/>
</dbReference>
<organism evidence="4 5">
    <name type="scientific">Solanum stoloniferum</name>
    <dbReference type="NCBI Taxonomy" id="62892"/>
    <lineage>
        <taxon>Eukaryota</taxon>
        <taxon>Viridiplantae</taxon>
        <taxon>Streptophyta</taxon>
        <taxon>Embryophyta</taxon>
        <taxon>Tracheophyta</taxon>
        <taxon>Spermatophyta</taxon>
        <taxon>Magnoliopsida</taxon>
        <taxon>eudicotyledons</taxon>
        <taxon>Gunneridae</taxon>
        <taxon>Pentapetalae</taxon>
        <taxon>asterids</taxon>
        <taxon>lamiids</taxon>
        <taxon>Solanales</taxon>
        <taxon>Solanaceae</taxon>
        <taxon>Solanoideae</taxon>
        <taxon>Solaneae</taxon>
        <taxon>Solanum</taxon>
    </lineage>
</organism>
<feature type="region of interest" description="Disordered" evidence="1">
    <location>
        <begin position="307"/>
        <end position="349"/>
    </location>
</feature>
<dbReference type="Pfam" id="PF22936">
    <property type="entry name" value="Pol_BBD"/>
    <property type="match status" value="1"/>
</dbReference>
<sequence>MAIGNTSDSTGIGNGDNTSALTPIDSNNPLYMHPSDNPGAMLVPVQFTGLGYPSLRRSVLRSLSVKNKLGFITGECSRPRSDHHTYRQWERCDDIVTSWILNSSSKEIADSVEYVQNSAELWKELEDRYEQTNGANLYQIQREINDLSQGSLDITAYYTKLKKLWEELSTLNVKTQCTCNCVCGLKESVYKGEQDRRLVQFLMGLNKIYTAIRGSILMMNPLPSMAQAFSLLVQDEHQREIKPSNHLTLDSTVLHAGTDKPTHYKTNYSTNNLKYKDRICNYCKKTVHLMEKCYQLHGYPPGHLLHGSSPGHINNSQNSNFSLNQNRNTQSAQRSNTTRAPARFNQYPHTTGYGRGNGGKAVANANCAADLNIGKGLTTSTTGEEMFNVNLTKEEYGHLQAALQHFQKDYDAECPPTNQAFTNGTVDFAGTIICTSSIDSSKLSCACSKNKSEPWILDSGASNHMTFNISLLHNVTTLSYPILVDLPNGYKVKVTQIGSVALGPMISLEKVLFVPSFKYNLISINAMSMQSHCTISFTKTSCVMQSLQ</sequence>
<dbReference type="PANTHER" id="PTHR37610:SF40">
    <property type="entry name" value="OS01G0909600 PROTEIN"/>
    <property type="match status" value="1"/>
</dbReference>